<keyword evidence="2" id="KW-1185">Reference proteome</keyword>
<proteinExistence type="predicted"/>
<name>A0A1Q9LJL0_9PSEU</name>
<accession>A0A1Q9LJL0</accession>
<organism evidence="1 2">
    <name type="scientific">Actinokineospora bangkokensis</name>
    <dbReference type="NCBI Taxonomy" id="1193682"/>
    <lineage>
        <taxon>Bacteria</taxon>
        <taxon>Bacillati</taxon>
        <taxon>Actinomycetota</taxon>
        <taxon>Actinomycetes</taxon>
        <taxon>Pseudonocardiales</taxon>
        <taxon>Pseudonocardiaceae</taxon>
        <taxon>Actinokineospora</taxon>
    </lineage>
</organism>
<comment type="caution">
    <text evidence="1">The sequence shown here is derived from an EMBL/GenBank/DDBJ whole genome shotgun (WGS) entry which is preliminary data.</text>
</comment>
<dbReference type="AlphaFoldDB" id="A0A1Q9LJL0"/>
<dbReference type="SUPFAM" id="SSF140459">
    <property type="entry name" value="PE/PPE dimer-like"/>
    <property type="match status" value="1"/>
</dbReference>
<dbReference type="Gene3D" id="1.20.1260.20">
    <property type="entry name" value="PPE superfamily"/>
    <property type="match status" value="1"/>
</dbReference>
<evidence type="ECO:0000313" key="2">
    <source>
        <dbReference type="Proteomes" id="UP000186040"/>
    </source>
</evidence>
<sequence>MAGVFDSVDDLTSAVTSVLSPNGPLGRLAHTLTTALDTVWAEFFGSPTPPGGTHWNAYSHEQLYGMLWQDADVGEVGSVAADWGKHSEALTSYAEALRREADALRANWQGRAAESAADRLADLSDRIWNAGARAGTVQKAAADAGDALATARNTMPKPTPDPMTLAASAVGAGPMNPIAAVLIGGARIFTADAVAGVSKAEAVRVMQRYESTLHSSSAQVVPSQAAGGYRSYQVDGLDGSTSAAGAGGGGATAVGAGPLGSGTGAGAGVPWSRLVGGAPGTGGGALEGGRFAGAAPNPVGSLLAAERAALAEAAARRGGAGGGFMGGPMAARPTTDDEKAHRTRLPNVDTGLFALDQRASDPVIGAIVEREPDLGL</sequence>
<evidence type="ECO:0008006" key="3">
    <source>
        <dbReference type="Google" id="ProtNLM"/>
    </source>
</evidence>
<gene>
    <name evidence="1" type="ORF">BJP25_23175</name>
</gene>
<dbReference type="STRING" id="1193682.BJP25_23175"/>
<evidence type="ECO:0000313" key="1">
    <source>
        <dbReference type="EMBL" id="OLR92226.1"/>
    </source>
</evidence>
<reference evidence="1 2" key="1">
    <citation type="submission" date="2016-10" db="EMBL/GenBank/DDBJ databases">
        <title>The Draft Genome Sequence of Actinokineospora bangkokensis 44EHWT reveals the biosynthetic pathway of antifungal compounds Thailandins with unusual extender unit butylmalonyl-CoA.</title>
        <authorList>
            <person name="Greule A."/>
            <person name="Intra B."/>
            <person name="Flemming S."/>
            <person name="Rommel M.G."/>
            <person name="Panbangred W."/>
            <person name="Bechthold A."/>
        </authorList>
    </citation>
    <scope>NUCLEOTIDE SEQUENCE [LARGE SCALE GENOMIC DNA]</scope>
    <source>
        <strain evidence="1 2">44EHW</strain>
    </source>
</reference>
<dbReference type="EMBL" id="MKQR01000017">
    <property type="protein sequence ID" value="OLR92226.1"/>
    <property type="molecule type" value="Genomic_DNA"/>
</dbReference>
<dbReference type="Proteomes" id="UP000186040">
    <property type="component" value="Unassembled WGS sequence"/>
</dbReference>
<dbReference type="InterPro" id="IPR038332">
    <property type="entry name" value="PPE_sf"/>
</dbReference>
<protein>
    <recommendedName>
        <fullName evidence="3">PPE family domain-containing protein</fullName>
    </recommendedName>
</protein>